<proteinExistence type="inferred from homology"/>
<feature type="compositionally biased region" description="Low complexity" evidence="4">
    <location>
        <begin position="330"/>
        <end position="351"/>
    </location>
</feature>
<evidence type="ECO:0000313" key="8">
    <source>
        <dbReference type="EMBL" id="KAF4205750.1"/>
    </source>
</evidence>
<dbReference type="FunFam" id="2.30.30.1020:FF:000007">
    <property type="entry name" value="Putative not2 family protein"/>
    <property type="match status" value="1"/>
</dbReference>
<comment type="similarity">
    <text evidence="1">Belongs to the CNOT2/3/5 family.</text>
</comment>
<name>A0AAN4TA84_ASPLE</name>
<keyword evidence="2" id="KW-0805">Transcription regulation</keyword>
<feature type="region of interest" description="Disordered" evidence="4">
    <location>
        <begin position="104"/>
        <end position="226"/>
    </location>
</feature>
<dbReference type="GO" id="GO:0000289">
    <property type="term" value="P:nuclear-transcribed mRNA poly(A) tail shortening"/>
    <property type="evidence" value="ECO:0007669"/>
    <property type="project" value="UniProtKB-ARBA"/>
</dbReference>
<evidence type="ECO:0000256" key="2">
    <source>
        <dbReference type="ARBA" id="ARBA00023015"/>
    </source>
</evidence>
<feature type="compositionally biased region" description="Polar residues" evidence="4">
    <location>
        <begin position="285"/>
        <end position="305"/>
    </location>
</feature>
<dbReference type="AlphaFoldDB" id="A0AAN4TA84"/>
<sequence>MDGRAIWLALWACLLEIAPSLSIHCFVTFALINHCFSSGPGPQPLRGMSGFPAQQQAQARNATLASARLPNGKLGANPYCYILKLGTPGLQGNQQRNVGAMGTFAQSLSGGSQPATPLDLSDFPSLSGAPQQSQTPNPGLVWGQRALQQTPQRQQHPTSQAPSRAPQTQSHHPQQQSQPSHEDVFPSGAQFANRLDDFRNGGQGISGQLGGSGQPQTGNIDEFPPLGRNVAAELGQDRRESLMQSTGLGNFGGTMPFTGANQNQSANRTMIGGSINGQDTSRMMSPTNAGSTAIGTSRSPVNQGANGVPGSEKEDLNVTTMANQRNFTEQQQAQQPQAAAGEAQDVAAAAQSTEQPPLAQMSELDRFGLAGLLRMIHSDSPDVASLAVGQDLMTLGLDLNQPEPLHTSFASPFVASMSAVPMEQNFSLPACYSVANIQPLQTRIPSFSDETLFYIFYSMPRDIVQELAAEELMGRKWRYHKIERCWLTRDETYPGPVDVEPRVSERGVYLIWDPTTWKKIRREFILRYEDLDNRLDHNRGLARPLGFPHQAS</sequence>
<feature type="domain" description="NOT2/NOT3/NOT5 C-terminal" evidence="6">
    <location>
        <begin position="407"/>
        <end position="531"/>
    </location>
</feature>
<dbReference type="Pfam" id="PF04153">
    <property type="entry name" value="NOT2_3_5_C"/>
    <property type="match status" value="1"/>
</dbReference>
<dbReference type="PANTHER" id="PTHR23326">
    <property type="entry name" value="CCR4 NOT-RELATED"/>
    <property type="match status" value="1"/>
</dbReference>
<feature type="chain" id="PRO_5044170807" evidence="5">
    <location>
        <begin position="23"/>
        <end position="552"/>
    </location>
</feature>
<feature type="compositionally biased region" description="Gly residues" evidence="4">
    <location>
        <begin position="201"/>
        <end position="213"/>
    </location>
</feature>
<reference evidence="8" key="3">
    <citation type="submission" date="2020-04" db="EMBL/GenBank/DDBJ databases">
        <authorList>
            <person name="Santos R.A.C."/>
            <person name="Steenwyk J.L."/>
            <person name="Rivero-Menendez O."/>
            <person name="Mead M.E."/>
            <person name="Silva L.P."/>
            <person name="Bastos R.W."/>
            <person name="Alastruey-Izquierdo A."/>
            <person name="Goldman G.H."/>
            <person name="Rokas A."/>
        </authorList>
    </citation>
    <scope>NUCLEOTIDE SEQUENCE</scope>
    <source>
        <strain evidence="8">CNM-CM8927</strain>
    </source>
</reference>
<dbReference type="EMBL" id="BCLY01000008">
    <property type="protein sequence ID" value="GAQ06636.1"/>
    <property type="molecule type" value="Genomic_DNA"/>
</dbReference>
<gene>
    <name evidence="7" type="ORF">ALT_3957</name>
    <name evidence="8" type="ORF">CNMCM8927_005788</name>
</gene>
<dbReference type="EMBL" id="JAAAPU010000038">
    <property type="protein sequence ID" value="KAF4205750.1"/>
    <property type="molecule type" value="Genomic_DNA"/>
</dbReference>
<feature type="compositionally biased region" description="Polar residues" evidence="4">
    <location>
        <begin position="104"/>
        <end position="115"/>
    </location>
</feature>
<reference evidence="8" key="2">
    <citation type="journal article" date="2020" name="bioRxiv">
        <title>Genomic and phenotypic heterogeneity of clinical isolates of the human pathogens Aspergillus fumigatus, Aspergillus lentulus and Aspergillus fumigatiaffinis.</title>
        <authorList>
            <person name="dos Santos R.A.C."/>
            <person name="Steenwyk J.L."/>
            <person name="Rivero-Menendez O."/>
            <person name="Mead M.E."/>
            <person name="Silva L.P."/>
            <person name="Bastos R.W."/>
            <person name="Alastruey-Izquierdo A."/>
            <person name="Goldman G.H."/>
            <person name="Rokas A."/>
        </authorList>
    </citation>
    <scope>NUCLEOTIDE SEQUENCE</scope>
    <source>
        <strain evidence="8">CNM-CM8927</strain>
    </source>
</reference>
<feature type="compositionally biased region" description="Polar residues" evidence="4">
    <location>
        <begin position="128"/>
        <end position="137"/>
    </location>
</feature>
<evidence type="ECO:0000256" key="4">
    <source>
        <dbReference type="SAM" id="MobiDB-lite"/>
    </source>
</evidence>
<feature type="region of interest" description="Disordered" evidence="4">
    <location>
        <begin position="285"/>
        <end position="313"/>
    </location>
</feature>
<accession>A0AAN4TA84</accession>
<evidence type="ECO:0000313" key="7">
    <source>
        <dbReference type="EMBL" id="GAQ06636.1"/>
    </source>
</evidence>
<dbReference type="Proteomes" id="UP000649114">
    <property type="component" value="Unassembled WGS sequence"/>
</dbReference>
<feature type="compositionally biased region" description="Low complexity" evidence="4">
    <location>
        <begin position="144"/>
        <end position="179"/>
    </location>
</feature>
<keyword evidence="5" id="KW-0732">Signal</keyword>
<evidence type="ECO:0000256" key="1">
    <source>
        <dbReference type="ARBA" id="ARBA00007682"/>
    </source>
</evidence>
<dbReference type="InterPro" id="IPR040168">
    <property type="entry name" value="Not2/3/5"/>
</dbReference>
<dbReference type="Gene3D" id="2.30.30.1020">
    <property type="entry name" value="CCR4-NOT complex subunit 2/3/5, C-terminal domain"/>
    <property type="match status" value="1"/>
</dbReference>
<feature type="region of interest" description="Disordered" evidence="4">
    <location>
        <begin position="328"/>
        <end position="355"/>
    </location>
</feature>
<evidence type="ECO:0000313" key="9">
    <source>
        <dbReference type="Proteomes" id="UP000051487"/>
    </source>
</evidence>
<protein>
    <submittedName>
        <fullName evidence="7">General negative regulator of transcription subunit 2</fullName>
    </submittedName>
</protein>
<feature type="signal peptide" evidence="5">
    <location>
        <begin position="1"/>
        <end position="22"/>
    </location>
</feature>
<evidence type="ECO:0000256" key="3">
    <source>
        <dbReference type="ARBA" id="ARBA00023163"/>
    </source>
</evidence>
<reference evidence="7 9" key="1">
    <citation type="submission" date="2015-11" db="EMBL/GenBank/DDBJ databases">
        <title>Aspergillus lentulus strain IFM 54703T.</title>
        <authorList>
            <person name="Kusuya Y."/>
            <person name="Sakai K."/>
            <person name="Kamei K."/>
            <person name="Takahashi H."/>
            <person name="Yaguchi T."/>
        </authorList>
    </citation>
    <scope>NUCLEOTIDE SEQUENCE [LARGE SCALE GENOMIC DNA]</scope>
    <source>
        <strain evidence="7 9">IFM 54703</strain>
    </source>
</reference>
<evidence type="ECO:0000256" key="5">
    <source>
        <dbReference type="SAM" id="SignalP"/>
    </source>
</evidence>
<keyword evidence="3" id="KW-0804">Transcription</keyword>
<dbReference type="GO" id="GO:0006355">
    <property type="term" value="P:regulation of DNA-templated transcription"/>
    <property type="evidence" value="ECO:0007669"/>
    <property type="project" value="InterPro"/>
</dbReference>
<organism evidence="7 9">
    <name type="scientific">Aspergillus lentulus</name>
    <dbReference type="NCBI Taxonomy" id="293939"/>
    <lineage>
        <taxon>Eukaryota</taxon>
        <taxon>Fungi</taxon>
        <taxon>Dikarya</taxon>
        <taxon>Ascomycota</taxon>
        <taxon>Pezizomycotina</taxon>
        <taxon>Eurotiomycetes</taxon>
        <taxon>Eurotiomycetidae</taxon>
        <taxon>Eurotiales</taxon>
        <taxon>Aspergillaceae</taxon>
        <taxon>Aspergillus</taxon>
        <taxon>Aspergillus subgen. Fumigati</taxon>
    </lineage>
</organism>
<dbReference type="Proteomes" id="UP000051487">
    <property type="component" value="Unassembled WGS sequence"/>
</dbReference>
<dbReference type="InterPro" id="IPR038635">
    <property type="entry name" value="CCR4-NOT_su2/3/5_C_sf"/>
</dbReference>
<comment type="caution">
    <text evidence="7">The sequence shown here is derived from an EMBL/GenBank/DDBJ whole genome shotgun (WGS) entry which is preliminary data.</text>
</comment>
<dbReference type="InterPro" id="IPR007282">
    <property type="entry name" value="NOT2/3/5_C"/>
</dbReference>
<dbReference type="GO" id="GO:0030015">
    <property type="term" value="C:CCR4-NOT core complex"/>
    <property type="evidence" value="ECO:0007669"/>
    <property type="project" value="InterPro"/>
</dbReference>
<evidence type="ECO:0000259" key="6">
    <source>
        <dbReference type="Pfam" id="PF04153"/>
    </source>
</evidence>